<dbReference type="InterPro" id="IPR018232">
    <property type="entry name" value="Glyco_hydro_37_CS"/>
</dbReference>
<dbReference type="PROSITE" id="PS00928">
    <property type="entry name" value="TREHALASE_2"/>
    <property type="match status" value="1"/>
</dbReference>
<name>A0ABU6J272_9BURK</name>
<sequence length="570" mass="64388">MTAFKTEGKCMPVTMRKIEIATPRAAGNGTDSYLASIRRVSRISPADTLTPSERYQELFVAVQMQRIFDDSKCFTDCVPLQNSPKHILDAFRREKTIPGFDLARFVRSHFSIPQTPVSAYVSDPDRSLRAHIDSLWPVLTRKPREHPAHSSLLPLPYPYVVPGGRFTELYYWDSYFTMLGLAASGRKVLMRDMANNFAYLIDTYGHIPNGNRTYYLSRSQPPVFALMVELFESVGLKPATNYLPQLLKEYAYWMDEVDELRPGDVHRHVVRMPDGEILNRYWDDRDSPRDESYIEDIMTARAGSGTRPVHDIYRDLRAAAASGWDFSSRWLDNPCALETIRTTAILPVDLNCLLYKLELKISELSSLVGDHASCASFLKKARARQAAIVRYMWDGQQGAFFDYDWQRNGIRSNLTAACATPLFVGLATREQAARLVAAMSSRLLKPGGLATTEVVSSQQWDRPNGWAPLQWMAIRGLADYGENLLADDIACRWLSIVGGYYHREHKVIEKYALSELAPEASGGGGGEYPLQDGFGWTNGVTRILMQQFPRHHACGSRPIRQLNPQVTVTK</sequence>
<evidence type="ECO:0000313" key="3">
    <source>
        <dbReference type="EMBL" id="MEC4717721.1"/>
    </source>
</evidence>
<dbReference type="PANTHER" id="PTHR23403">
    <property type="entry name" value="TREHALASE"/>
    <property type="match status" value="1"/>
</dbReference>
<reference evidence="3 4" key="1">
    <citation type="submission" date="2023-10" db="EMBL/GenBank/DDBJ databases">
        <title>Noviherbaspirillum sp. CPCC 100848 genome assembly.</title>
        <authorList>
            <person name="Li X.Y."/>
            <person name="Fang X.M."/>
        </authorList>
    </citation>
    <scope>NUCLEOTIDE SEQUENCE [LARGE SCALE GENOMIC DNA]</scope>
    <source>
        <strain evidence="3 4">CPCC 100848</strain>
    </source>
</reference>
<organism evidence="3 4">
    <name type="scientific">Noviherbaspirillum album</name>
    <dbReference type="NCBI Taxonomy" id="3080276"/>
    <lineage>
        <taxon>Bacteria</taxon>
        <taxon>Pseudomonadati</taxon>
        <taxon>Pseudomonadota</taxon>
        <taxon>Betaproteobacteria</taxon>
        <taxon>Burkholderiales</taxon>
        <taxon>Oxalobacteraceae</taxon>
        <taxon>Noviherbaspirillum</taxon>
    </lineage>
</organism>
<gene>
    <name evidence="3" type="primary">treF</name>
    <name evidence="3" type="ORF">RY831_01025</name>
</gene>
<dbReference type="EMBL" id="JAWIIV010000001">
    <property type="protein sequence ID" value="MEC4717721.1"/>
    <property type="molecule type" value="Genomic_DNA"/>
</dbReference>
<dbReference type="PANTHER" id="PTHR23403:SF8">
    <property type="entry name" value="CYTOPLASMIC TREHALASE"/>
    <property type="match status" value="1"/>
</dbReference>
<dbReference type="Gene3D" id="1.50.10.10">
    <property type="match status" value="1"/>
</dbReference>
<evidence type="ECO:0000256" key="1">
    <source>
        <dbReference type="ARBA" id="ARBA00022801"/>
    </source>
</evidence>
<dbReference type="Pfam" id="PF01204">
    <property type="entry name" value="Trehalase"/>
    <property type="match status" value="1"/>
</dbReference>
<accession>A0ABU6J272</accession>
<evidence type="ECO:0000256" key="2">
    <source>
        <dbReference type="ARBA" id="ARBA00023295"/>
    </source>
</evidence>
<evidence type="ECO:0000313" key="4">
    <source>
        <dbReference type="Proteomes" id="UP001352263"/>
    </source>
</evidence>
<keyword evidence="1" id="KW-0378">Hydrolase</keyword>
<protein>
    <submittedName>
        <fullName evidence="3">Alpha,alpha-trehalase TreF</fullName>
    </submittedName>
</protein>
<proteinExistence type="predicted"/>
<dbReference type="RefSeq" id="WP_326504471.1">
    <property type="nucleotide sequence ID" value="NZ_JAWIIV010000001.1"/>
</dbReference>
<dbReference type="NCBIfam" id="NF009774">
    <property type="entry name" value="PRK13271.1"/>
    <property type="match status" value="1"/>
</dbReference>
<dbReference type="PROSITE" id="PS00927">
    <property type="entry name" value="TREHALASE_1"/>
    <property type="match status" value="1"/>
</dbReference>
<comment type="caution">
    <text evidence="3">The sequence shown here is derived from an EMBL/GenBank/DDBJ whole genome shotgun (WGS) entry which is preliminary data.</text>
</comment>
<dbReference type="PRINTS" id="PR00744">
    <property type="entry name" value="GLHYDRLASE37"/>
</dbReference>
<dbReference type="Proteomes" id="UP001352263">
    <property type="component" value="Unassembled WGS sequence"/>
</dbReference>
<dbReference type="SUPFAM" id="SSF48208">
    <property type="entry name" value="Six-hairpin glycosidases"/>
    <property type="match status" value="1"/>
</dbReference>
<dbReference type="NCBIfam" id="NF009773">
    <property type="entry name" value="PRK13270.1"/>
    <property type="match status" value="1"/>
</dbReference>
<keyword evidence="2" id="KW-0326">Glycosidase</keyword>
<dbReference type="InterPro" id="IPR008928">
    <property type="entry name" value="6-hairpin_glycosidase_sf"/>
</dbReference>
<dbReference type="InterPro" id="IPR012341">
    <property type="entry name" value="6hp_glycosidase-like_sf"/>
</dbReference>
<keyword evidence="4" id="KW-1185">Reference proteome</keyword>
<dbReference type="InterPro" id="IPR001661">
    <property type="entry name" value="Glyco_hydro_37"/>
</dbReference>